<evidence type="ECO:0000256" key="1">
    <source>
        <dbReference type="SAM" id="Coils"/>
    </source>
</evidence>
<proteinExistence type="predicted"/>
<feature type="coiled-coil region" evidence="1">
    <location>
        <begin position="6"/>
        <end position="88"/>
    </location>
</feature>
<organism evidence="2 3">
    <name type="scientific">Senna tora</name>
    <dbReference type="NCBI Taxonomy" id="362788"/>
    <lineage>
        <taxon>Eukaryota</taxon>
        <taxon>Viridiplantae</taxon>
        <taxon>Streptophyta</taxon>
        <taxon>Embryophyta</taxon>
        <taxon>Tracheophyta</taxon>
        <taxon>Spermatophyta</taxon>
        <taxon>Magnoliopsida</taxon>
        <taxon>eudicotyledons</taxon>
        <taxon>Gunneridae</taxon>
        <taxon>Pentapetalae</taxon>
        <taxon>rosids</taxon>
        <taxon>fabids</taxon>
        <taxon>Fabales</taxon>
        <taxon>Fabaceae</taxon>
        <taxon>Caesalpinioideae</taxon>
        <taxon>Cassia clade</taxon>
        <taxon>Senna</taxon>
    </lineage>
</organism>
<dbReference type="AlphaFoldDB" id="A0A834T2B2"/>
<accession>A0A834T2B2</accession>
<protein>
    <submittedName>
        <fullName evidence="2">Uncharacterized protein</fullName>
    </submittedName>
</protein>
<evidence type="ECO:0000313" key="3">
    <source>
        <dbReference type="Proteomes" id="UP000634136"/>
    </source>
</evidence>
<comment type="caution">
    <text evidence="2">The sequence shown here is derived from an EMBL/GenBank/DDBJ whole genome shotgun (WGS) entry which is preliminary data.</text>
</comment>
<dbReference type="EMBL" id="JAAIUW010000010">
    <property type="protein sequence ID" value="KAF7812522.1"/>
    <property type="molecule type" value="Genomic_DNA"/>
</dbReference>
<sequence>MLVEQVEQLTREKRSHESRILAVRRESEARHTRVTELERRVAEQEKCLANAKEVEAQRQYIAELNRQLTDVNRKLKAAEQRIKEIISKNTLQFSSVNKSKMELEGVCCNFYFYNDRNASSPVLEFLDEIGVKR</sequence>
<dbReference type="Proteomes" id="UP000634136">
    <property type="component" value="Unassembled WGS sequence"/>
</dbReference>
<keyword evidence="3" id="KW-1185">Reference proteome</keyword>
<gene>
    <name evidence="2" type="ORF">G2W53_033498</name>
</gene>
<reference evidence="2" key="1">
    <citation type="submission" date="2020-09" db="EMBL/GenBank/DDBJ databases">
        <title>Genome-Enabled Discovery of Anthraquinone Biosynthesis in Senna tora.</title>
        <authorList>
            <person name="Kang S.-H."/>
            <person name="Pandey R.P."/>
            <person name="Lee C.-M."/>
            <person name="Sim J.-S."/>
            <person name="Jeong J.-T."/>
            <person name="Choi B.-S."/>
            <person name="Jung M."/>
            <person name="Ginzburg D."/>
            <person name="Zhao K."/>
            <person name="Won S.Y."/>
            <person name="Oh T.-J."/>
            <person name="Yu Y."/>
            <person name="Kim N.-H."/>
            <person name="Lee O.R."/>
            <person name="Lee T.-H."/>
            <person name="Bashyal P."/>
            <person name="Kim T.-S."/>
            <person name="Lee W.-H."/>
            <person name="Kawkins C."/>
            <person name="Kim C.-K."/>
            <person name="Kim J.S."/>
            <person name="Ahn B.O."/>
            <person name="Rhee S.Y."/>
            <person name="Sohng J.K."/>
        </authorList>
    </citation>
    <scope>NUCLEOTIDE SEQUENCE</scope>
    <source>
        <tissue evidence="2">Leaf</tissue>
    </source>
</reference>
<name>A0A834T2B2_9FABA</name>
<keyword evidence="1" id="KW-0175">Coiled coil</keyword>
<evidence type="ECO:0000313" key="2">
    <source>
        <dbReference type="EMBL" id="KAF7812522.1"/>
    </source>
</evidence>